<keyword evidence="7" id="KW-1185">Reference proteome</keyword>
<dbReference type="HOGENOM" id="CLU_027853_6_2_11"/>
<dbReference type="PANTHER" id="PTHR42847">
    <property type="entry name" value="ALKANESULFONATE MONOOXYGENASE"/>
    <property type="match status" value="1"/>
</dbReference>
<dbReference type="InterPro" id="IPR050172">
    <property type="entry name" value="SsuD_RutA_monooxygenase"/>
</dbReference>
<dbReference type="GO" id="GO:0046306">
    <property type="term" value="P:alkanesulfonate catabolic process"/>
    <property type="evidence" value="ECO:0007669"/>
    <property type="project" value="TreeGrafter"/>
</dbReference>
<keyword evidence="4" id="KW-0503">Monooxygenase</keyword>
<keyword evidence="3" id="KW-0560">Oxidoreductase</keyword>
<protein>
    <submittedName>
        <fullName evidence="6">Putative F420-dependent oxidoreductase</fullName>
    </submittedName>
</protein>
<evidence type="ECO:0000256" key="4">
    <source>
        <dbReference type="ARBA" id="ARBA00023033"/>
    </source>
</evidence>
<dbReference type="EMBL" id="CP001958">
    <property type="protein sequence ID" value="ADG98620.1"/>
    <property type="molecule type" value="Genomic_DNA"/>
</dbReference>
<dbReference type="SUPFAM" id="SSF51679">
    <property type="entry name" value="Bacterial luciferase-like"/>
    <property type="match status" value="1"/>
</dbReference>
<dbReference type="InterPro" id="IPR036661">
    <property type="entry name" value="Luciferase-like_sf"/>
</dbReference>
<keyword evidence="1" id="KW-0285">Flavoprotein</keyword>
<proteinExistence type="predicted"/>
<dbReference type="InterPro" id="IPR011251">
    <property type="entry name" value="Luciferase-like_dom"/>
</dbReference>
<dbReference type="Gene3D" id="3.20.20.30">
    <property type="entry name" value="Luciferase-like domain"/>
    <property type="match status" value="1"/>
</dbReference>
<keyword evidence="2" id="KW-0288">FMN</keyword>
<dbReference type="NCBIfam" id="TIGR03560">
    <property type="entry name" value="F420_Rv1855c"/>
    <property type="match status" value="1"/>
</dbReference>
<accession>D6Z9V0</accession>
<dbReference type="RefSeq" id="WP_013139070.1">
    <property type="nucleotide sequence ID" value="NC_014168.1"/>
</dbReference>
<dbReference type="InterPro" id="IPR019952">
    <property type="entry name" value="F420_OxRdatse_Rv1855c_pred"/>
</dbReference>
<dbReference type="Proteomes" id="UP000002247">
    <property type="component" value="Chromosome"/>
</dbReference>
<dbReference type="STRING" id="640132.Srot_2168"/>
<evidence type="ECO:0000256" key="2">
    <source>
        <dbReference type="ARBA" id="ARBA00022643"/>
    </source>
</evidence>
<evidence type="ECO:0000259" key="5">
    <source>
        <dbReference type="Pfam" id="PF00296"/>
    </source>
</evidence>
<dbReference type="eggNOG" id="COG2141">
    <property type="taxonomic scope" value="Bacteria"/>
</dbReference>
<evidence type="ECO:0000313" key="6">
    <source>
        <dbReference type="EMBL" id="ADG98620.1"/>
    </source>
</evidence>
<dbReference type="PANTHER" id="PTHR42847:SF8">
    <property type="entry name" value="CONSERVED PROTEIN"/>
    <property type="match status" value="1"/>
</dbReference>
<evidence type="ECO:0000313" key="7">
    <source>
        <dbReference type="Proteomes" id="UP000002247"/>
    </source>
</evidence>
<sequence>MSVKLGYQIPNFSYGGSVAEIFPAVLAQARSAEAAGFDSVFVMDHLYQLPQIGDPDEPMLEAYTLLGAIAAATERVQLSTLVTSNTYRNPALLAKAVTTLDVVSGGRALCALGAGWFEPEHEGYGYEFGDFTSRFERLAEALQIVTAMLRGERPTFAGKHYQVHDAINEPRLRDDVPVLIGGSGERKTFALAVRHADHLNLACGASELPHKLDAVHQRLAEAGRDPATLEVSYFAQVILDEDGERARQLLRDQFARRGIDFPALSEAERLALTDRVFAGNPVEVSREIKTRVLDHGVDRLVINLVANGHEPGVVELAGATLSPLLPGEACASTTKPGQRPAD</sequence>
<reference evidence="6 7" key="1">
    <citation type="journal article" date="2010" name="Stand. Genomic Sci.">
        <title>Complete genome sequence of Segniliparus rotundus type strain (CDC 1076).</title>
        <authorList>
            <person name="Sikorski J."/>
            <person name="Lapidus A."/>
            <person name="Copeland A."/>
            <person name="Misra M."/>
            <person name="Glavina Del Rio T."/>
            <person name="Nolan M."/>
            <person name="Lucas S."/>
            <person name="Chen F."/>
            <person name="Tice H."/>
            <person name="Cheng J.F."/>
            <person name="Jando M."/>
            <person name="Schneider S."/>
            <person name="Bruce D."/>
            <person name="Goodwin L."/>
            <person name="Pitluck S."/>
            <person name="Liolios K."/>
            <person name="Mikhailova N."/>
            <person name="Pati A."/>
            <person name="Ivanova N."/>
            <person name="Mavromatis K."/>
            <person name="Chen A."/>
            <person name="Palaniappan K."/>
            <person name="Chertkov O."/>
            <person name="Land M."/>
            <person name="Hauser L."/>
            <person name="Chang Y.J."/>
            <person name="Jeffries C.D."/>
            <person name="Brettin T."/>
            <person name="Detter J.C."/>
            <person name="Han C."/>
            <person name="Rohde M."/>
            <person name="Goker M."/>
            <person name="Bristow J."/>
            <person name="Eisen J.A."/>
            <person name="Markowitz V."/>
            <person name="Hugenholtz P."/>
            <person name="Kyrpides N.C."/>
            <person name="Klenk H.P."/>
        </authorList>
    </citation>
    <scope>NUCLEOTIDE SEQUENCE [LARGE SCALE GENOMIC DNA]</scope>
    <source>
        <strain evidence="7">ATCC BAA-972 / CDC 1076 / CIP 108378 / DSM 44985 / JCM 13578</strain>
    </source>
</reference>
<name>D6Z9V0_SEGRD</name>
<gene>
    <name evidence="6" type="ordered locus">Srot_2168</name>
</gene>
<dbReference type="KEGG" id="srt:Srot_2168"/>
<dbReference type="Pfam" id="PF00296">
    <property type="entry name" value="Bac_luciferase"/>
    <property type="match status" value="1"/>
</dbReference>
<feature type="domain" description="Luciferase-like" evidence="5">
    <location>
        <begin position="5"/>
        <end position="275"/>
    </location>
</feature>
<dbReference type="GO" id="GO:0008726">
    <property type="term" value="F:alkanesulfonate monooxygenase activity"/>
    <property type="evidence" value="ECO:0007669"/>
    <property type="project" value="TreeGrafter"/>
</dbReference>
<organism evidence="6 7">
    <name type="scientific">Segniliparus rotundus (strain ATCC BAA-972 / CDC 1076 / CIP 108378 / DSM 44985 / JCM 13578)</name>
    <dbReference type="NCBI Taxonomy" id="640132"/>
    <lineage>
        <taxon>Bacteria</taxon>
        <taxon>Bacillati</taxon>
        <taxon>Actinomycetota</taxon>
        <taxon>Actinomycetes</taxon>
        <taxon>Mycobacteriales</taxon>
        <taxon>Segniliparaceae</taxon>
        <taxon>Segniliparus</taxon>
    </lineage>
</organism>
<dbReference type="AlphaFoldDB" id="D6Z9V0"/>
<evidence type="ECO:0000256" key="1">
    <source>
        <dbReference type="ARBA" id="ARBA00022630"/>
    </source>
</evidence>
<dbReference type="OrthoDB" id="4029802at2"/>
<evidence type="ECO:0000256" key="3">
    <source>
        <dbReference type="ARBA" id="ARBA00023002"/>
    </source>
</evidence>